<reference evidence="2 3" key="1">
    <citation type="submission" date="2021-04" db="EMBL/GenBank/DDBJ databases">
        <authorList>
            <person name="Pira H."/>
            <person name="Risdian C."/>
            <person name="Wink J."/>
        </authorList>
    </citation>
    <scope>NUCLEOTIDE SEQUENCE [LARGE SCALE GENOMIC DNA]</scope>
    <source>
        <strain evidence="2 3">WHA3</strain>
    </source>
</reference>
<dbReference type="Proteomes" id="UP000722336">
    <property type="component" value="Unassembled WGS sequence"/>
</dbReference>
<keyword evidence="3" id="KW-1185">Reference proteome</keyword>
<gene>
    <name evidence="2" type="ORF">KCG44_10620</name>
</gene>
<dbReference type="CDD" id="cd06587">
    <property type="entry name" value="VOC"/>
    <property type="match status" value="1"/>
</dbReference>
<dbReference type="EMBL" id="JAGSPA010000003">
    <property type="protein sequence ID" value="MBV7257235.1"/>
    <property type="molecule type" value="Genomic_DNA"/>
</dbReference>
<accession>A0ABS6SG51</accession>
<protein>
    <submittedName>
        <fullName evidence="2">VOC family protein</fullName>
    </submittedName>
</protein>
<dbReference type="InterPro" id="IPR037523">
    <property type="entry name" value="VOC_core"/>
</dbReference>
<evidence type="ECO:0000313" key="3">
    <source>
        <dbReference type="Proteomes" id="UP000722336"/>
    </source>
</evidence>
<organism evidence="2 3">
    <name type="scientific">Pacificimonas pallii</name>
    <dbReference type="NCBI Taxonomy" id="2827236"/>
    <lineage>
        <taxon>Bacteria</taxon>
        <taxon>Pseudomonadati</taxon>
        <taxon>Pseudomonadota</taxon>
        <taxon>Alphaproteobacteria</taxon>
        <taxon>Sphingomonadales</taxon>
        <taxon>Sphingosinicellaceae</taxon>
        <taxon>Pacificimonas</taxon>
    </lineage>
</organism>
<dbReference type="InterPro" id="IPR004360">
    <property type="entry name" value="Glyas_Fos-R_dOase_dom"/>
</dbReference>
<dbReference type="Pfam" id="PF00903">
    <property type="entry name" value="Glyoxalase"/>
    <property type="match status" value="1"/>
</dbReference>
<sequence length="124" mass="13823">MAKITGIGGVFVKSQNRVAREAWYAAHLGLKGEYGANLKYRDDSEEAFAVISTFAGDTDYMEPSTVPVMINFRVDDLDAFQKKLEAEGVEILGRQDESYGKFAWIMDPDGIKIELWEQIGPAPD</sequence>
<proteinExistence type="predicted"/>
<dbReference type="RefSeq" id="WP_218446061.1">
    <property type="nucleotide sequence ID" value="NZ_JAGSPA010000003.1"/>
</dbReference>
<comment type="caution">
    <text evidence="2">The sequence shown here is derived from an EMBL/GenBank/DDBJ whole genome shotgun (WGS) entry which is preliminary data.</text>
</comment>
<dbReference type="PROSITE" id="PS51819">
    <property type="entry name" value="VOC"/>
    <property type="match status" value="1"/>
</dbReference>
<name>A0ABS6SG51_9SPHN</name>
<evidence type="ECO:0000259" key="1">
    <source>
        <dbReference type="PROSITE" id="PS51819"/>
    </source>
</evidence>
<evidence type="ECO:0000313" key="2">
    <source>
        <dbReference type="EMBL" id="MBV7257235.1"/>
    </source>
</evidence>
<feature type="domain" description="VOC" evidence="1">
    <location>
        <begin position="6"/>
        <end position="118"/>
    </location>
</feature>